<feature type="domain" description="Bromo" evidence="6">
    <location>
        <begin position="111"/>
        <end position="183"/>
    </location>
</feature>
<evidence type="ECO:0000313" key="10">
    <source>
        <dbReference type="Proteomes" id="UP000722791"/>
    </source>
</evidence>
<dbReference type="OrthoDB" id="21449at2759"/>
<feature type="compositionally biased region" description="Basic and acidic residues" evidence="5">
    <location>
        <begin position="81"/>
        <end position="92"/>
    </location>
</feature>
<dbReference type="InterPro" id="IPR038336">
    <property type="entry name" value="NET_sf"/>
</dbReference>
<sequence length="573" mass="64139">MSQKTLAPEAANMARSKFEELKKLVEQRQQINVELIGRLAKALEKVKAGVAAAGVSSAPPAAASKQAAAKRSSQPACHTAPDPKRPKLDSETDKKIQDIWRMCATVLDFLWKKKNSLVFQRPVDPIRDGVPDYFKFISHPMDLGTIKAKLKERGYNDPREFAADVRLVWRNCATYNQLNTPVRTMGDQLSEDWERKWTELKVEQRWDELLATRDPQTISLDRRIASSARQLLQRVNSVHVLPDADPSRPMTTVEKRKLSIALSELQGNQLAEVLNIIAESLKDINPDEDDEIELDVDQLDNQTLWRLREYCDNVNNKHSTKTTAPPKAGGGGAPRSVHDNGKQQQHSSKPPTRTESGSESDRYSAEQDVKGSNMVEQPQSQPNFVKNQRTAIPVDESATAPKDKSAIATDKKSNKDVVLNASAWQADEDPAEGGGDATETGPGGEEEGDDLWDSFRSVAEREKQQKAEEEKRRKELEQERERERLRVVAEARQAKEEEERKMREAEEAAAAEAKRAKDEARQKELEELQMQANTAQVYQPPDAKAFGGALTGADINDLGLMYKHDDDADGFDD</sequence>
<evidence type="ECO:0000313" key="9">
    <source>
        <dbReference type="EMBL" id="GIM13420.1"/>
    </source>
</evidence>
<dbReference type="InterPro" id="IPR001487">
    <property type="entry name" value="Bromodomain"/>
</dbReference>
<dbReference type="Proteomes" id="UP000747110">
    <property type="component" value="Unassembled WGS sequence"/>
</dbReference>
<evidence type="ECO:0000256" key="3">
    <source>
        <dbReference type="ARBA" id="ARBA00023163"/>
    </source>
</evidence>
<reference evidence="9" key="1">
    <citation type="journal article" date="2021" name="Proc. Natl. Acad. Sci. U.S.A.">
        <title>Three genomes in the algal genus Volvox reveal the fate of a haploid sex-determining region after a transition to homothallism.</title>
        <authorList>
            <person name="Yamamoto K."/>
            <person name="Hamaji T."/>
            <person name="Kawai-Toyooka H."/>
            <person name="Matsuzaki R."/>
            <person name="Takahashi F."/>
            <person name="Nishimura Y."/>
            <person name="Kawachi M."/>
            <person name="Noguchi H."/>
            <person name="Minakuchi Y."/>
            <person name="Umen J.G."/>
            <person name="Toyoda A."/>
            <person name="Nozaki H."/>
        </authorList>
    </citation>
    <scope>NUCLEOTIDE SEQUENCE</scope>
    <source>
        <strain evidence="9">NIES-3785</strain>
        <strain evidence="8">NIES-3786</strain>
    </source>
</reference>
<evidence type="ECO:0000256" key="1">
    <source>
        <dbReference type="ARBA" id="ARBA00023015"/>
    </source>
</evidence>
<dbReference type="InterPro" id="IPR036427">
    <property type="entry name" value="Bromodomain-like_sf"/>
</dbReference>
<keyword evidence="1" id="KW-0805">Transcription regulation</keyword>
<keyword evidence="3" id="KW-0804">Transcription</keyword>
<proteinExistence type="predicted"/>
<feature type="compositionally biased region" description="Polar residues" evidence="5">
    <location>
        <begin position="374"/>
        <end position="390"/>
    </location>
</feature>
<gene>
    <name evidence="8" type="ORF">Vretifemale_8674</name>
    <name evidence="9" type="ORF">Vretimale_16471</name>
</gene>
<organism evidence="9 10">
    <name type="scientific">Volvox reticuliferus</name>
    <dbReference type="NCBI Taxonomy" id="1737510"/>
    <lineage>
        <taxon>Eukaryota</taxon>
        <taxon>Viridiplantae</taxon>
        <taxon>Chlorophyta</taxon>
        <taxon>core chlorophytes</taxon>
        <taxon>Chlorophyceae</taxon>
        <taxon>CS clade</taxon>
        <taxon>Chlamydomonadales</taxon>
        <taxon>Volvocaceae</taxon>
        <taxon>Volvox</taxon>
    </lineage>
</organism>
<feature type="compositionally biased region" description="Low complexity" evidence="5">
    <location>
        <begin position="54"/>
        <end position="76"/>
    </location>
</feature>
<dbReference type="InterPro" id="IPR027353">
    <property type="entry name" value="NET_dom"/>
</dbReference>
<dbReference type="SMART" id="SM00297">
    <property type="entry name" value="BROMO"/>
    <property type="match status" value="1"/>
</dbReference>
<comment type="caution">
    <text evidence="9">The sequence shown here is derived from an EMBL/GenBank/DDBJ whole genome shotgun (WGS) entry which is preliminary data.</text>
</comment>
<name>A0A8J4GT48_9CHLO</name>
<feature type="region of interest" description="Disordered" evidence="5">
    <location>
        <begin position="316"/>
        <end position="522"/>
    </location>
</feature>
<dbReference type="PANTHER" id="PTHR45926">
    <property type="entry name" value="OSJNBA0053K19.4 PROTEIN"/>
    <property type="match status" value="1"/>
</dbReference>
<dbReference type="PRINTS" id="PR00503">
    <property type="entry name" value="BROMODOMAIN"/>
</dbReference>
<accession>A0A8J4GT48</accession>
<feature type="domain" description="NET" evidence="7">
    <location>
        <begin position="240"/>
        <end position="322"/>
    </location>
</feature>
<evidence type="ECO:0000256" key="5">
    <source>
        <dbReference type="SAM" id="MobiDB-lite"/>
    </source>
</evidence>
<dbReference type="Pfam" id="PF00439">
    <property type="entry name" value="Bromodomain"/>
    <property type="match status" value="1"/>
</dbReference>
<dbReference type="SUPFAM" id="SSF47370">
    <property type="entry name" value="Bromodomain"/>
    <property type="match status" value="1"/>
</dbReference>
<keyword evidence="2 4" id="KW-0103">Bromodomain</keyword>
<dbReference type="Gene3D" id="1.20.920.10">
    <property type="entry name" value="Bromodomain-like"/>
    <property type="match status" value="1"/>
</dbReference>
<dbReference type="Pfam" id="PF17035">
    <property type="entry name" value="BET"/>
    <property type="match status" value="1"/>
</dbReference>
<dbReference type="EMBL" id="BNCP01000015">
    <property type="protein sequence ID" value="GIL79389.1"/>
    <property type="molecule type" value="Genomic_DNA"/>
</dbReference>
<feature type="region of interest" description="Disordered" evidence="5">
    <location>
        <begin position="54"/>
        <end position="92"/>
    </location>
</feature>
<dbReference type="EMBL" id="BNCQ01000048">
    <property type="protein sequence ID" value="GIM13420.1"/>
    <property type="molecule type" value="Genomic_DNA"/>
</dbReference>
<dbReference type="InterPro" id="IPR018359">
    <property type="entry name" value="Bromodomain_CS"/>
</dbReference>
<feature type="compositionally biased region" description="Basic and acidic residues" evidence="5">
    <location>
        <begin position="458"/>
        <end position="522"/>
    </location>
</feature>
<dbReference type="AlphaFoldDB" id="A0A8J4GT48"/>
<evidence type="ECO:0000313" key="11">
    <source>
        <dbReference type="Proteomes" id="UP000747110"/>
    </source>
</evidence>
<dbReference type="PROSITE" id="PS51525">
    <property type="entry name" value="NET"/>
    <property type="match status" value="1"/>
</dbReference>
<protein>
    <submittedName>
        <fullName evidence="9">Uncharacterized protein</fullName>
    </submittedName>
</protein>
<feature type="compositionally biased region" description="Polar residues" evidence="5">
    <location>
        <begin position="342"/>
        <end position="357"/>
    </location>
</feature>
<evidence type="ECO:0000259" key="6">
    <source>
        <dbReference type="PROSITE" id="PS50014"/>
    </source>
</evidence>
<dbReference type="Proteomes" id="UP000722791">
    <property type="component" value="Unassembled WGS sequence"/>
</dbReference>
<evidence type="ECO:0000313" key="8">
    <source>
        <dbReference type="EMBL" id="GIL79389.1"/>
    </source>
</evidence>
<evidence type="ECO:0000259" key="7">
    <source>
        <dbReference type="PROSITE" id="PS51525"/>
    </source>
</evidence>
<feature type="compositionally biased region" description="Basic and acidic residues" evidence="5">
    <location>
        <begin position="401"/>
        <end position="415"/>
    </location>
</feature>
<dbReference type="PROSITE" id="PS50014">
    <property type="entry name" value="BROMODOMAIN_2"/>
    <property type="match status" value="1"/>
</dbReference>
<dbReference type="PROSITE" id="PS00633">
    <property type="entry name" value="BROMODOMAIN_1"/>
    <property type="match status" value="1"/>
</dbReference>
<feature type="compositionally biased region" description="Basic and acidic residues" evidence="5">
    <location>
        <begin position="359"/>
        <end position="369"/>
    </location>
</feature>
<evidence type="ECO:0000256" key="2">
    <source>
        <dbReference type="ARBA" id="ARBA00023117"/>
    </source>
</evidence>
<dbReference type="Gene3D" id="1.20.1270.220">
    <property type="match status" value="1"/>
</dbReference>
<keyword evidence="11" id="KW-1185">Reference proteome</keyword>
<evidence type="ECO:0000256" key="4">
    <source>
        <dbReference type="PROSITE-ProRule" id="PRU00035"/>
    </source>
</evidence>